<protein>
    <submittedName>
        <fullName evidence="3">Uncharacterized protein</fullName>
    </submittedName>
</protein>
<feature type="transmembrane region" description="Helical" evidence="2">
    <location>
        <begin position="224"/>
        <end position="250"/>
    </location>
</feature>
<evidence type="ECO:0000256" key="1">
    <source>
        <dbReference type="SAM" id="MobiDB-lite"/>
    </source>
</evidence>
<dbReference type="EMBL" id="UPHM01000155">
    <property type="protein sequence ID" value="VBA32402.1"/>
    <property type="molecule type" value="Genomic_DNA"/>
</dbReference>
<keyword evidence="4" id="KW-1185">Reference proteome</keyword>
<evidence type="ECO:0000313" key="3">
    <source>
        <dbReference type="EMBL" id="VBA32402.1"/>
    </source>
</evidence>
<evidence type="ECO:0000256" key="2">
    <source>
        <dbReference type="SAM" id="Phobius"/>
    </source>
</evidence>
<feature type="transmembrane region" description="Helical" evidence="2">
    <location>
        <begin position="107"/>
        <end position="125"/>
    </location>
</feature>
<feature type="region of interest" description="Disordered" evidence="1">
    <location>
        <begin position="195"/>
        <end position="217"/>
    </location>
</feature>
<comment type="caution">
    <text evidence="3">The sequence shown here is derived from an EMBL/GenBank/DDBJ whole genome shotgun (WGS) entry which is preliminary data.</text>
</comment>
<gene>
    <name evidence="3" type="ORF">LAUMK4_05743</name>
</gene>
<dbReference type="Proteomes" id="UP000271464">
    <property type="component" value="Unassembled WGS sequence"/>
</dbReference>
<dbReference type="RefSeq" id="WP_122526606.1">
    <property type="nucleotide sequence ID" value="NZ_UPHM01000155.1"/>
</dbReference>
<feature type="transmembrane region" description="Helical" evidence="2">
    <location>
        <begin position="137"/>
        <end position="158"/>
    </location>
</feature>
<accession>A0ABY6RSN4</accession>
<proteinExistence type="predicted"/>
<keyword evidence="2" id="KW-0472">Membrane</keyword>
<organism evidence="3 4">
    <name type="scientific">Mycobacterium persicum</name>
    <dbReference type="NCBI Taxonomy" id="1487726"/>
    <lineage>
        <taxon>Bacteria</taxon>
        <taxon>Bacillati</taxon>
        <taxon>Actinomycetota</taxon>
        <taxon>Actinomycetes</taxon>
        <taxon>Mycobacteriales</taxon>
        <taxon>Mycobacteriaceae</taxon>
        <taxon>Mycobacterium</taxon>
    </lineage>
</organism>
<name>A0ABY6RSN4_9MYCO</name>
<sequence length="269" mass="28920">MPANIFDDQRRAWIAAHAGIFMFQKRRAEILAKKIRTRTRGHVGARPDPHDDVVTVPLLLRSSTTTSGSLEAALVLGAAVTAPLGWPVGRILYALVITLIPERLRAYPIPALIWGAALAALPLPLYDPSPGLWGELITPWLLMQLPAALLSAALYGVLEGWLAVEGSSDWWPLTPEAAEVDDDLILGPSLPMTTVLDPPPETSPGRRVPPSLHARRRTPPPIHWAPILTGTAVITAIAIWCLICTLSALLGPSDQTLDQSSSLPAVAGW</sequence>
<keyword evidence="2" id="KW-1133">Transmembrane helix</keyword>
<evidence type="ECO:0000313" key="4">
    <source>
        <dbReference type="Proteomes" id="UP000271464"/>
    </source>
</evidence>
<feature type="transmembrane region" description="Helical" evidence="2">
    <location>
        <begin position="72"/>
        <end position="95"/>
    </location>
</feature>
<keyword evidence="2" id="KW-0812">Transmembrane</keyword>
<reference evidence="3 4" key="1">
    <citation type="submission" date="2018-09" db="EMBL/GenBank/DDBJ databases">
        <authorList>
            <person name="Tagini F."/>
        </authorList>
    </citation>
    <scope>NUCLEOTIDE SEQUENCE [LARGE SCALE GENOMIC DNA]</scope>
    <source>
        <strain evidence="3 4">MK4</strain>
    </source>
</reference>